<keyword evidence="3" id="KW-0804">Transcription</keyword>
<dbReference type="STRING" id="1471761.B0W44_03230"/>
<name>A0A1U9K4G8_9BACL</name>
<keyword evidence="2" id="KW-0238">DNA-binding</keyword>
<dbReference type="Gene3D" id="1.10.10.10">
    <property type="entry name" value="Winged helix-like DNA-binding domain superfamily/Winged helix DNA-binding domain"/>
    <property type="match status" value="1"/>
</dbReference>
<dbReference type="SMART" id="SM00345">
    <property type="entry name" value="HTH_GNTR"/>
    <property type="match status" value="1"/>
</dbReference>
<keyword evidence="1" id="KW-0805">Transcription regulation</keyword>
<dbReference type="GO" id="GO:0045892">
    <property type="term" value="P:negative regulation of DNA-templated transcription"/>
    <property type="evidence" value="ECO:0007669"/>
    <property type="project" value="TreeGrafter"/>
</dbReference>
<dbReference type="Gene3D" id="3.40.1410.10">
    <property type="entry name" value="Chorismate lyase-like"/>
    <property type="match status" value="1"/>
</dbReference>
<dbReference type="InterPro" id="IPR036388">
    <property type="entry name" value="WH-like_DNA-bd_sf"/>
</dbReference>
<organism evidence="5 6">
    <name type="scientific">Novibacillus thermophilus</name>
    <dbReference type="NCBI Taxonomy" id="1471761"/>
    <lineage>
        <taxon>Bacteria</taxon>
        <taxon>Bacillati</taxon>
        <taxon>Bacillota</taxon>
        <taxon>Bacilli</taxon>
        <taxon>Bacillales</taxon>
        <taxon>Thermoactinomycetaceae</taxon>
        <taxon>Novibacillus</taxon>
    </lineage>
</organism>
<dbReference type="RefSeq" id="WP_077718748.1">
    <property type="nucleotide sequence ID" value="NZ_CP019699.1"/>
</dbReference>
<dbReference type="SUPFAM" id="SSF46785">
    <property type="entry name" value="Winged helix' DNA-binding domain"/>
    <property type="match status" value="1"/>
</dbReference>
<sequence length="251" mass="28713">MLLDRKGSVPLYEQIKNIIEQQIKNGELKEGEKIPSERELCEIYDVSRITVRQAIALAENEGLLYRSQGMGTFVAKPKIKQELTRVNTFETSLAQHGFVASTKLLKAEATPNSIYLAKLLDIPISEKIFNLQLMGLGDEEPIVYYNSYFSYDLGQKMHKTALDTSQKNKPFSTLDLYDSQSDVTPTQIEQTYEATVSDESLSDVLKVPQRSPIFSVTSIVYAHDKPIEYREAFYRGDKYKFFITRQLELKN</sequence>
<dbReference type="InterPro" id="IPR050679">
    <property type="entry name" value="Bact_HTH_transcr_reg"/>
</dbReference>
<dbReference type="GO" id="GO:0003700">
    <property type="term" value="F:DNA-binding transcription factor activity"/>
    <property type="evidence" value="ECO:0007669"/>
    <property type="project" value="InterPro"/>
</dbReference>
<dbReference type="Pfam" id="PF07702">
    <property type="entry name" value="UTRA"/>
    <property type="match status" value="1"/>
</dbReference>
<dbReference type="InterPro" id="IPR011663">
    <property type="entry name" value="UTRA"/>
</dbReference>
<dbReference type="InterPro" id="IPR036390">
    <property type="entry name" value="WH_DNA-bd_sf"/>
</dbReference>
<evidence type="ECO:0000256" key="3">
    <source>
        <dbReference type="ARBA" id="ARBA00023163"/>
    </source>
</evidence>
<dbReference type="PROSITE" id="PS50949">
    <property type="entry name" value="HTH_GNTR"/>
    <property type="match status" value="1"/>
</dbReference>
<accession>A0A1U9K4G8</accession>
<dbReference type="CDD" id="cd07377">
    <property type="entry name" value="WHTH_GntR"/>
    <property type="match status" value="1"/>
</dbReference>
<proteinExistence type="predicted"/>
<evidence type="ECO:0000313" key="5">
    <source>
        <dbReference type="EMBL" id="AQS54932.1"/>
    </source>
</evidence>
<evidence type="ECO:0000256" key="2">
    <source>
        <dbReference type="ARBA" id="ARBA00023125"/>
    </source>
</evidence>
<dbReference type="SUPFAM" id="SSF64288">
    <property type="entry name" value="Chorismate lyase-like"/>
    <property type="match status" value="1"/>
</dbReference>
<dbReference type="AlphaFoldDB" id="A0A1U9K4G8"/>
<keyword evidence="6" id="KW-1185">Reference proteome</keyword>
<dbReference type="InterPro" id="IPR000524">
    <property type="entry name" value="Tscrpt_reg_HTH_GntR"/>
</dbReference>
<evidence type="ECO:0000313" key="6">
    <source>
        <dbReference type="Proteomes" id="UP000188603"/>
    </source>
</evidence>
<dbReference type="SMART" id="SM00866">
    <property type="entry name" value="UTRA"/>
    <property type="match status" value="1"/>
</dbReference>
<reference evidence="5 6" key="1">
    <citation type="journal article" date="2015" name="Int. J. Syst. Evol. Microbiol.">
        <title>Novibacillus thermophilus gen. nov., sp. nov., a Gram-staining-negative and moderately thermophilic member of the family Thermoactinomycetaceae.</title>
        <authorList>
            <person name="Yang G."/>
            <person name="Chen J."/>
            <person name="Zhou S."/>
        </authorList>
    </citation>
    <scope>NUCLEOTIDE SEQUENCE [LARGE SCALE GENOMIC DNA]</scope>
    <source>
        <strain evidence="5 6">SG-1</strain>
    </source>
</reference>
<feature type="domain" description="HTH gntR-type" evidence="4">
    <location>
        <begin position="9"/>
        <end position="77"/>
    </location>
</feature>
<dbReference type="KEGG" id="ntr:B0W44_03230"/>
<dbReference type="OrthoDB" id="457376at2"/>
<dbReference type="PANTHER" id="PTHR44846">
    <property type="entry name" value="MANNOSYL-D-GLYCERATE TRANSPORT/METABOLISM SYSTEM REPRESSOR MNGR-RELATED"/>
    <property type="match status" value="1"/>
</dbReference>
<dbReference type="PRINTS" id="PR00035">
    <property type="entry name" value="HTHGNTR"/>
</dbReference>
<evidence type="ECO:0000256" key="1">
    <source>
        <dbReference type="ARBA" id="ARBA00023015"/>
    </source>
</evidence>
<dbReference type="PANTHER" id="PTHR44846:SF1">
    <property type="entry name" value="MANNOSYL-D-GLYCERATE TRANSPORT_METABOLISM SYSTEM REPRESSOR MNGR-RELATED"/>
    <property type="match status" value="1"/>
</dbReference>
<dbReference type="GO" id="GO:0003677">
    <property type="term" value="F:DNA binding"/>
    <property type="evidence" value="ECO:0007669"/>
    <property type="project" value="UniProtKB-KW"/>
</dbReference>
<dbReference type="EMBL" id="CP019699">
    <property type="protein sequence ID" value="AQS54932.1"/>
    <property type="molecule type" value="Genomic_DNA"/>
</dbReference>
<dbReference type="Proteomes" id="UP000188603">
    <property type="component" value="Chromosome"/>
</dbReference>
<dbReference type="Pfam" id="PF00392">
    <property type="entry name" value="GntR"/>
    <property type="match status" value="1"/>
</dbReference>
<protein>
    <recommendedName>
        <fullName evidence="4">HTH gntR-type domain-containing protein</fullName>
    </recommendedName>
</protein>
<dbReference type="FunFam" id="1.10.10.10:FF:000079">
    <property type="entry name" value="GntR family transcriptional regulator"/>
    <property type="match status" value="1"/>
</dbReference>
<gene>
    <name evidence="5" type="ORF">B0W44_03230</name>
</gene>
<evidence type="ECO:0000259" key="4">
    <source>
        <dbReference type="PROSITE" id="PS50949"/>
    </source>
</evidence>
<dbReference type="InterPro" id="IPR028978">
    <property type="entry name" value="Chorismate_lyase_/UTRA_dom_sf"/>
</dbReference>